<dbReference type="PROSITE" id="PS50109">
    <property type="entry name" value="HIS_KIN"/>
    <property type="match status" value="1"/>
</dbReference>
<evidence type="ECO:0000256" key="1">
    <source>
        <dbReference type="ARBA" id="ARBA00000085"/>
    </source>
</evidence>
<evidence type="ECO:0000256" key="13">
    <source>
        <dbReference type="SAM" id="Coils"/>
    </source>
</evidence>
<evidence type="ECO:0000256" key="11">
    <source>
        <dbReference type="ARBA" id="ARBA00023012"/>
    </source>
</evidence>
<dbReference type="InterPro" id="IPR004358">
    <property type="entry name" value="Sig_transdc_His_kin-like_C"/>
</dbReference>
<feature type="domain" description="Histidine kinase" evidence="15">
    <location>
        <begin position="508"/>
        <end position="739"/>
    </location>
</feature>
<keyword evidence="20" id="KW-1185">Reference proteome</keyword>
<comment type="caution">
    <text evidence="19">The sequence shown here is derived from an EMBL/GenBank/DDBJ whole genome shotgun (WGS) entry which is preliminary data.</text>
</comment>
<dbReference type="Gene3D" id="3.40.50.2300">
    <property type="match status" value="1"/>
</dbReference>
<dbReference type="InterPro" id="IPR035965">
    <property type="entry name" value="PAS-like_dom_sf"/>
</dbReference>
<evidence type="ECO:0000259" key="16">
    <source>
        <dbReference type="PROSITE" id="PS50110"/>
    </source>
</evidence>
<evidence type="ECO:0000256" key="10">
    <source>
        <dbReference type="ARBA" id="ARBA00022989"/>
    </source>
</evidence>
<dbReference type="InterPro" id="IPR003661">
    <property type="entry name" value="HisK_dim/P_dom"/>
</dbReference>
<dbReference type="SMART" id="SM00388">
    <property type="entry name" value="HisKA"/>
    <property type="match status" value="1"/>
</dbReference>
<reference evidence="20" key="1">
    <citation type="journal article" date="2019" name="Int. J. Syst. Evol. Microbiol.">
        <title>The Global Catalogue of Microorganisms (GCM) 10K type strain sequencing project: providing services to taxonomists for standard genome sequencing and annotation.</title>
        <authorList>
            <consortium name="The Broad Institute Genomics Platform"/>
            <consortium name="The Broad Institute Genome Sequencing Center for Infectious Disease"/>
            <person name="Wu L."/>
            <person name="Ma J."/>
        </authorList>
    </citation>
    <scope>NUCLEOTIDE SEQUENCE [LARGE SCALE GENOMIC DNA]</scope>
    <source>
        <strain evidence="20">JCM 3272</strain>
    </source>
</reference>
<evidence type="ECO:0000256" key="5">
    <source>
        <dbReference type="ARBA" id="ARBA00022679"/>
    </source>
</evidence>
<keyword evidence="10 14" id="KW-1133">Transmembrane helix</keyword>
<dbReference type="Pfam" id="PF00672">
    <property type="entry name" value="HAMP"/>
    <property type="match status" value="1"/>
</dbReference>
<evidence type="ECO:0000256" key="3">
    <source>
        <dbReference type="ARBA" id="ARBA00012438"/>
    </source>
</evidence>
<dbReference type="Gene3D" id="6.10.340.10">
    <property type="match status" value="1"/>
</dbReference>
<evidence type="ECO:0000256" key="12">
    <source>
        <dbReference type="PROSITE-ProRule" id="PRU00169"/>
    </source>
</evidence>
<evidence type="ECO:0000259" key="17">
    <source>
        <dbReference type="PROSITE" id="PS50112"/>
    </source>
</evidence>
<evidence type="ECO:0000313" key="19">
    <source>
        <dbReference type="EMBL" id="GAA2378809.1"/>
    </source>
</evidence>
<dbReference type="Pfam" id="PF13188">
    <property type="entry name" value="PAS_8"/>
    <property type="match status" value="1"/>
</dbReference>
<dbReference type="Pfam" id="PF00072">
    <property type="entry name" value="Response_reg"/>
    <property type="match status" value="1"/>
</dbReference>
<dbReference type="EMBL" id="BAAARV010000084">
    <property type="protein sequence ID" value="GAA2378809.1"/>
    <property type="molecule type" value="Genomic_DNA"/>
</dbReference>
<feature type="transmembrane region" description="Helical" evidence="14">
    <location>
        <begin position="173"/>
        <end position="199"/>
    </location>
</feature>
<keyword evidence="7" id="KW-0547">Nucleotide-binding</keyword>
<dbReference type="EC" id="2.7.13.3" evidence="3"/>
<feature type="coiled-coil region" evidence="13">
    <location>
        <begin position="356"/>
        <end position="383"/>
    </location>
</feature>
<evidence type="ECO:0000256" key="6">
    <source>
        <dbReference type="ARBA" id="ARBA00022692"/>
    </source>
</evidence>
<evidence type="ECO:0000256" key="14">
    <source>
        <dbReference type="SAM" id="Phobius"/>
    </source>
</evidence>
<evidence type="ECO:0000259" key="15">
    <source>
        <dbReference type="PROSITE" id="PS50109"/>
    </source>
</evidence>
<organism evidence="19 20">
    <name type="scientific">Dactylosporangium salmoneum</name>
    <dbReference type="NCBI Taxonomy" id="53361"/>
    <lineage>
        <taxon>Bacteria</taxon>
        <taxon>Bacillati</taxon>
        <taxon>Actinomycetota</taxon>
        <taxon>Actinomycetes</taxon>
        <taxon>Micromonosporales</taxon>
        <taxon>Micromonosporaceae</taxon>
        <taxon>Dactylosporangium</taxon>
    </lineage>
</organism>
<keyword evidence="14" id="KW-0472">Membrane</keyword>
<name>A0ABP5UIG5_9ACTN</name>
<dbReference type="PROSITE" id="PS50110">
    <property type="entry name" value="RESPONSE_REGULATORY"/>
    <property type="match status" value="1"/>
</dbReference>
<gene>
    <name evidence="19" type="ORF">GCM10010170_085050</name>
</gene>
<dbReference type="SMART" id="SM00448">
    <property type="entry name" value="REC"/>
    <property type="match status" value="1"/>
</dbReference>
<dbReference type="InterPro" id="IPR036097">
    <property type="entry name" value="HisK_dim/P_sf"/>
</dbReference>
<comment type="subcellular location">
    <subcellularLocation>
        <location evidence="2">Cell membrane</location>
    </subcellularLocation>
</comment>
<evidence type="ECO:0000256" key="8">
    <source>
        <dbReference type="ARBA" id="ARBA00022777"/>
    </source>
</evidence>
<dbReference type="InterPro" id="IPR000014">
    <property type="entry name" value="PAS"/>
</dbReference>
<dbReference type="PANTHER" id="PTHR43065">
    <property type="entry name" value="SENSOR HISTIDINE KINASE"/>
    <property type="match status" value="1"/>
</dbReference>
<dbReference type="InterPro" id="IPR003660">
    <property type="entry name" value="HAMP_dom"/>
</dbReference>
<keyword evidence="9" id="KW-0067">ATP-binding</keyword>
<dbReference type="SUPFAM" id="SSF52172">
    <property type="entry name" value="CheY-like"/>
    <property type="match status" value="1"/>
</dbReference>
<dbReference type="SMART" id="SM00304">
    <property type="entry name" value="HAMP"/>
    <property type="match status" value="1"/>
</dbReference>
<dbReference type="InterPro" id="IPR011006">
    <property type="entry name" value="CheY-like_superfamily"/>
</dbReference>
<dbReference type="InterPro" id="IPR001789">
    <property type="entry name" value="Sig_transdc_resp-reg_receiver"/>
</dbReference>
<dbReference type="SMART" id="SM00091">
    <property type="entry name" value="PAS"/>
    <property type="match status" value="1"/>
</dbReference>
<dbReference type="CDD" id="cd00082">
    <property type="entry name" value="HisKA"/>
    <property type="match status" value="1"/>
</dbReference>
<dbReference type="InterPro" id="IPR005467">
    <property type="entry name" value="His_kinase_dom"/>
</dbReference>
<accession>A0ABP5UIG5</accession>
<evidence type="ECO:0000256" key="2">
    <source>
        <dbReference type="ARBA" id="ARBA00004236"/>
    </source>
</evidence>
<evidence type="ECO:0000259" key="18">
    <source>
        <dbReference type="PROSITE" id="PS50885"/>
    </source>
</evidence>
<protein>
    <recommendedName>
        <fullName evidence="3">histidine kinase</fullName>
        <ecNumber evidence="3">2.7.13.3</ecNumber>
    </recommendedName>
</protein>
<comment type="catalytic activity">
    <reaction evidence="1">
        <text>ATP + protein L-histidine = ADP + protein N-phospho-L-histidine.</text>
        <dbReference type="EC" id="2.7.13.3"/>
    </reaction>
</comment>
<dbReference type="RefSeq" id="WP_344618335.1">
    <property type="nucleotide sequence ID" value="NZ_BAAARV010000084.1"/>
</dbReference>
<evidence type="ECO:0000256" key="7">
    <source>
        <dbReference type="ARBA" id="ARBA00022741"/>
    </source>
</evidence>
<sequence>MSTPEPGTVADPLRQVKPARRRRRWPLRSYLIGLLVLFVVTAGAGICAGWVQARHDAVSAARADASTAAGLAARQIGESLATVRDSVESVASSPGVAQVFADPGDCRLAFSLGGADDGHLDVLRPDGTVVCSSTPLSDGQPANAYAGSSWLPNAVRTPQAVAPVRDDRTGRPAFVITAVIPALGLVAAFVDLPALGAAAGRLFGGARHLELLITTEGRTAVLTRWPDGLRWAGTQVRHARLTTTGTGADVTGLPRLYGRAAVEGTGWQVFAGADRSAALADADRLARRQALIVALGLFAGLLATMVVQRRVTAPIGNLRSSVRTATSGNLGATVSVTGPREVAELGEEFSALLATVDRELQERRRAEDTAREHERNYRQMFDASPNPIVLFDVDTLDIVAANAAALAYYGRSGDALLTMTYTDLLAPDDLDEAGADGVAVEPVERDRPQRHLKHDGTIAEVSVTAYLTSFAGRKVRCAVMTDVTEREHLQRRLRQSDRLESLGQLAAGVAHDFNNLLGIINGYAGMAAADLEPVAAADPAWRTLHADLTEIVAAGDRATALTRQLLAFARADPAPETRTLDLNTVVTDLDTLLRRALGEDITLTTHLTAQPWPIRADPGRLEQVLVNLVVNARDAMPGGGTLSIETAPVTVDEHYAAQHPGVRTGRYMQLRVSDTGTGMNKATLERAFEPFFTTKPKGHGTGLGLATIYGIITQAGGHAQIYSELGHGTTITALLPATDDLAEPDTAPAEHPRSGAGETILLVEDDDSLRAITERILYRAGYTVLSAATGTDAQRPAATHPGIALLLTDVILPDMHGPALAAALHSTHPGLPVIYLSGYTETILANRSTIPAGATLLTKPVSAQQLLHTVARVLDHAAAVGPPSLSRHAD</sequence>
<dbReference type="SUPFAM" id="SSF47384">
    <property type="entry name" value="Homodimeric domain of signal transducing histidine kinase"/>
    <property type="match status" value="1"/>
</dbReference>
<feature type="transmembrane region" description="Helical" evidence="14">
    <location>
        <begin position="290"/>
        <end position="307"/>
    </location>
</feature>
<feature type="transmembrane region" description="Helical" evidence="14">
    <location>
        <begin position="30"/>
        <end position="51"/>
    </location>
</feature>
<dbReference type="SMART" id="SM00387">
    <property type="entry name" value="HATPase_c"/>
    <property type="match status" value="1"/>
</dbReference>
<dbReference type="Pfam" id="PF02518">
    <property type="entry name" value="HATPase_c"/>
    <property type="match status" value="1"/>
</dbReference>
<dbReference type="PANTHER" id="PTHR43065:SF46">
    <property type="entry name" value="C4-DICARBOXYLATE TRANSPORT SENSOR PROTEIN DCTB"/>
    <property type="match status" value="1"/>
</dbReference>
<dbReference type="InterPro" id="IPR003594">
    <property type="entry name" value="HATPase_dom"/>
</dbReference>
<dbReference type="SUPFAM" id="SSF55874">
    <property type="entry name" value="ATPase domain of HSP90 chaperone/DNA topoisomerase II/histidine kinase"/>
    <property type="match status" value="1"/>
</dbReference>
<dbReference type="Proteomes" id="UP001501444">
    <property type="component" value="Unassembled WGS sequence"/>
</dbReference>
<evidence type="ECO:0000256" key="9">
    <source>
        <dbReference type="ARBA" id="ARBA00022840"/>
    </source>
</evidence>
<keyword evidence="6 14" id="KW-0812">Transmembrane</keyword>
<keyword evidence="5" id="KW-0808">Transferase</keyword>
<feature type="domain" description="PAS" evidence="17">
    <location>
        <begin position="373"/>
        <end position="432"/>
    </location>
</feature>
<dbReference type="Gene3D" id="1.10.287.130">
    <property type="match status" value="1"/>
</dbReference>
<keyword evidence="11" id="KW-0902">Two-component regulatory system</keyword>
<dbReference type="Gene3D" id="3.30.565.10">
    <property type="entry name" value="Histidine kinase-like ATPase, C-terminal domain"/>
    <property type="match status" value="1"/>
</dbReference>
<dbReference type="PROSITE" id="PS50885">
    <property type="entry name" value="HAMP"/>
    <property type="match status" value="1"/>
</dbReference>
<keyword evidence="4 12" id="KW-0597">Phosphoprotein</keyword>
<keyword evidence="13" id="KW-0175">Coiled coil</keyword>
<dbReference type="PRINTS" id="PR00344">
    <property type="entry name" value="BCTRLSENSOR"/>
</dbReference>
<evidence type="ECO:0000256" key="4">
    <source>
        <dbReference type="ARBA" id="ARBA00022553"/>
    </source>
</evidence>
<dbReference type="SUPFAM" id="SSF55785">
    <property type="entry name" value="PYP-like sensor domain (PAS domain)"/>
    <property type="match status" value="1"/>
</dbReference>
<dbReference type="InterPro" id="IPR036890">
    <property type="entry name" value="HATPase_C_sf"/>
</dbReference>
<feature type="domain" description="HAMP" evidence="18">
    <location>
        <begin position="309"/>
        <end position="361"/>
    </location>
</feature>
<dbReference type="NCBIfam" id="TIGR00229">
    <property type="entry name" value="sensory_box"/>
    <property type="match status" value="1"/>
</dbReference>
<proteinExistence type="predicted"/>
<dbReference type="PROSITE" id="PS50112">
    <property type="entry name" value="PAS"/>
    <property type="match status" value="1"/>
</dbReference>
<evidence type="ECO:0000313" key="20">
    <source>
        <dbReference type="Proteomes" id="UP001501444"/>
    </source>
</evidence>
<feature type="domain" description="Response regulatory" evidence="16">
    <location>
        <begin position="759"/>
        <end position="874"/>
    </location>
</feature>
<keyword evidence="8" id="KW-0418">Kinase</keyword>
<feature type="modified residue" description="4-aspartylphosphate" evidence="12">
    <location>
        <position position="809"/>
    </location>
</feature>
<dbReference type="Gene3D" id="3.30.450.20">
    <property type="entry name" value="PAS domain"/>
    <property type="match status" value="2"/>
</dbReference>